<dbReference type="PANTHER" id="PTHR30619:SF1">
    <property type="entry name" value="RECOMBINATION PROTEIN 2"/>
    <property type="match status" value="1"/>
</dbReference>
<dbReference type="RefSeq" id="WP_345234708.1">
    <property type="nucleotide sequence ID" value="NZ_BAABIQ010000044.1"/>
</dbReference>
<feature type="transmembrane region" description="Helical" evidence="6">
    <location>
        <begin position="68"/>
        <end position="86"/>
    </location>
</feature>
<evidence type="ECO:0000256" key="3">
    <source>
        <dbReference type="ARBA" id="ARBA00022692"/>
    </source>
</evidence>
<dbReference type="Pfam" id="PF13567">
    <property type="entry name" value="DUF4131"/>
    <property type="match status" value="1"/>
</dbReference>
<keyword evidence="3 6" id="KW-0812">Transmembrane</keyword>
<dbReference type="InterPro" id="IPR004477">
    <property type="entry name" value="ComEC_N"/>
</dbReference>
<reference evidence="10" key="1">
    <citation type="journal article" date="2019" name="Int. J. Syst. Evol. Microbiol.">
        <title>The Global Catalogue of Microorganisms (GCM) 10K type strain sequencing project: providing services to taxonomists for standard genome sequencing and annotation.</title>
        <authorList>
            <consortium name="The Broad Institute Genomics Platform"/>
            <consortium name="The Broad Institute Genome Sequencing Center for Infectious Disease"/>
            <person name="Wu L."/>
            <person name="Ma J."/>
        </authorList>
    </citation>
    <scope>NUCLEOTIDE SEQUENCE [LARGE SCALE GENOMIC DNA]</scope>
    <source>
        <strain evidence="10">JCM 18200</strain>
    </source>
</reference>
<dbReference type="EMBL" id="BAABIQ010000044">
    <property type="protein sequence ID" value="GAA4806181.1"/>
    <property type="molecule type" value="Genomic_DNA"/>
</dbReference>
<comment type="subcellular location">
    <subcellularLocation>
        <location evidence="1">Cell membrane</location>
        <topology evidence="1">Multi-pass membrane protein</topology>
    </subcellularLocation>
</comment>
<feature type="transmembrane region" description="Helical" evidence="6">
    <location>
        <begin position="35"/>
        <end position="56"/>
    </location>
</feature>
<keyword evidence="5 6" id="KW-0472">Membrane</keyword>
<feature type="transmembrane region" description="Helical" evidence="6">
    <location>
        <begin position="465"/>
        <end position="482"/>
    </location>
</feature>
<evidence type="ECO:0000256" key="2">
    <source>
        <dbReference type="ARBA" id="ARBA00022475"/>
    </source>
</evidence>
<evidence type="ECO:0000256" key="1">
    <source>
        <dbReference type="ARBA" id="ARBA00004651"/>
    </source>
</evidence>
<name>A0ABP9CCQ5_9SPHI</name>
<feature type="transmembrane region" description="Helical" evidence="6">
    <location>
        <begin position="295"/>
        <end position="312"/>
    </location>
</feature>
<comment type="caution">
    <text evidence="9">The sequence shown here is derived from an EMBL/GenBank/DDBJ whole genome shotgun (WGS) entry which is preliminary data.</text>
</comment>
<protein>
    <submittedName>
        <fullName evidence="9">ComEC/Rec2 family competence protein</fullName>
    </submittedName>
</protein>
<dbReference type="NCBIfam" id="TIGR00360">
    <property type="entry name" value="ComEC_N-term"/>
    <property type="match status" value="1"/>
</dbReference>
<feature type="transmembrane region" description="Helical" evidence="6">
    <location>
        <begin position="264"/>
        <end position="283"/>
    </location>
</feature>
<feature type="transmembrane region" description="Helical" evidence="6">
    <location>
        <begin position="396"/>
        <end position="418"/>
    </location>
</feature>
<evidence type="ECO:0000259" key="8">
    <source>
        <dbReference type="Pfam" id="PF13567"/>
    </source>
</evidence>
<accession>A0ABP9CCQ5</accession>
<feature type="transmembrane region" description="Helical" evidence="6">
    <location>
        <begin position="424"/>
        <end position="453"/>
    </location>
</feature>
<feature type="transmembrane region" description="Helical" evidence="6">
    <location>
        <begin position="367"/>
        <end position="384"/>
    </location>
</feature>
<evidence type="ECO:0000256" key="5">
    <source>
        <dbReference type="ARBA" id="ARBA00023136"/>
    </source>
</evidence>
<feature type="domain" description="ComEC/Rec2-related protein" evidence="7">
    <location>
        <begin position="242"/>
        <end position="506"/>
    </location>
</feature>
<dbReference type="PANTHER" id="PTHR30619">
    <property type="entry name" value="DNA INTERNALIZATION/COMPETENCE PROTEIN COMEC/REC2"/>
    <property type="match status" value="1"/>
</dbReference>
<keyword evidence="4 6" id="KW-1133">Transmembrane helix</keyword>
<dbReference type="InterPro" id="IPR025405">
    <property type="entry name" value="DUF4131"/>
</dbReference>
<dbReference type="Proteomes" id="UP001501411">
    <property type="component" value="Unassembled WGS sequence"/>
</dbReference>
<evidence type="ECO:0000256" key="6">
    <source>
        <dbReference type="SAM" id="Phobius"/>
    </source>
</evidence>
<dbReference type="InterPro" id="IPR052159">
    <property type="entry name" value="Competence_DNA_uptake"/>
</dbReference>
<feature type="transmembrane region" description="Helical" evidence="6">
    <location>
        <begin position="515"/>
        <end position="535"/>
    </location>
</feature>
<feature type="transmembrane region" description="Helical" evidence="6">
    <location>
        <begin position="488"/>
        <end position="508"/>
    </location>
</feature>
<feature type="transmembrane region" description="Helical" evidence="6">
    <location>
        <begin position="12"/>
        <end position="29"/>
    </location>
</feature>
<evidence type="ECO:0000313" key="10">
    <source>
        <dbReference type="Proteomes" id="UP001501411"/>
    </source>
</evidence>
<evidence type="ECO:0000256" key="4">
    <source>
        <dbReference type="ARBA" id="ARBA00022989"/>
    </source>
</evidence>
<gene>
    <name evidence="9" type="ORF">GCM10023231_39230</name>
</gene>
<evidence type="ECO:0000259" key="7">
    <source>
        <dbReference type="Pfam" id="PF03772"/>
    </source>
</evidence>
<organism evidence="9 10">
    <name type="scientific">Olivibacter ginsenosidimutans</name>
    <dbReference type="NCBI Taxonomy" id="1176537"/>
    <lineage>
        <taxon>Bacteria</taxon>
        <taxon>Pseudomonadati</taxon>
        <taxon>Bacteroidota</taxon>
        <taxon>Sphingobacteriia</taxon>
        <taxon>Sphingobacteriales</taxon>
        <taxon>Sphingobacteriaceae</taxon>
        <taxon>Olivibacter</taxon>
    </lineage>
</organism>
<keyword evidence="10" id="KW-1185">Reference proteome</keyword>
<feature type="domain" description="DUF4131" evidence="8">
    <location>
        <begin position="39"/>
        <end position="199"/>
    </location>
</feature>
<sequence length="705" mass="80083">MYPIAIYRAQHPYLFFVAAFISGILLAFYLPVSSIAYDVVLVGVVLALGTFTALAWRSKWKDFRLFDLAGLSFFAILIGLGCLLTWKDIPEMNAQHFSHYPATRFLGYVVSDPDSRGDFLSVELKVSAVKERELHLVDGTLLLRIDQRKNPISLRYGDELLLEGHVQRIDPPFNPHAFDYAQYMANRNIWHQLYLSSQEIKKTGRLEGSKLIRYAFTLRRYLLFKFEQQVTNKASAALLSTLVLGYRAALDKDLVQAFSTTGTIHVLSVSGMHVGIVFAFFAWGMRWMENRRYFSGLRLLILLILVWCYALITGFSSSICRASFMISFMLIGQVGKQSRHTYNHIAASAFFLLLFYPKYLLAVDFQLSYLAVIGMVWIAPKANACLNIKHKFGRQLVAYLLLSCAAQVLTFPLVLYYFHSFPTYFLVANLLVVLPATLIIYGGFVLLLVPIAAITRLIGFALEKLIALLNELLITVAHWPGATIKSVWISPYECIMLYFVLITCVLTCQYANKKLFYGMLGCFIGLTILTGYRVWNKATVKQLIIFNVQEQMAIALLDGNKPILYSNIKSTQDVLFSYAIRPTIEAQSTIENLVFIPSPAKSCGVQFSINGDLIQFMGRTLFILDGKRRNKLPARTPHWLLLRNDASCNLSVFSKAGRRKPILILDASNHIRTLKKYAAEAKRFGFEIYCLKDNFAYVWDAKKQR</sequence>
<keyword evidence="2" id="KW-1003">Cell membrane</keyword>
<proteinExistence type="predicted"/>
<evidence type="ECO:0000313" key="9">
    <source>
        <dbReference type="EMBL" id="GAA4806181.1"/>
    </source>
</evidence>
<dbReference type="Pfam" id="PF03772">
    <property type="entry name" value="Competence"/>
    <property type="match status" value="1"/>
</dbReference>